<dbReference type="InterPro" id="IPR036390">
    <property type="entry name" value="WH_DNA-bd_sf"/>
</dbReference>
<dbReference type="InterPro" id="IPR000524">
    <property type="entry name" value="Tscrpt_reg_HTH_GntR"/>
</dbReference>
<comment type="caution">
    <text evidence="7">The sequence shown here is derived from an EMBL/GenBank/DDBJ whole genome shotgun (WGS) entry which is preliminary data.</text>
</comment>
<evidence type="ECO:0000256" key="4">
    <source>
        <dbReference type="ARBA" id="ARBA00023125"/>
    </source>
</evidence>
<dbReference type="SUPFAM" id="SSF46785">
    <property type="entry name" value="Winged helix' DNA-binding domain"/>
    <property type="match status" value="1"/>
</dbReference>
<dbReference type="OrthoDB" id="9804020at2"/>
<dbReference type="GO" id="GO:0003700">
    <property type="term" value="F:DNA-binding transcription factor activity"/>
    <property type="evidence" value="ECO:0007669"/>
    <property type="project" value="InterPro"/>
</dbReference>
<reference evidence="7 8" key="1">
    <citation type="submission" date="2018-05" db="EMBL/GenBank/DDBJ databases">
        <title>Zavarzinia sp. HR-AS.</title>
        <authorList>
            <person name="Lee Y."/>
            <person name="Jeon C.O."/>
        </authorList>
    </citation>
    <scope>NUCLEOTIDE SEQUENCE [LARGE SCALE GENOMIC DNA]</scope>
    <source>
        <strain evidence="7 8">HR-AS</strain>
    </source>
</reference>
<dbReference type="GO" id="GO:0003677">
    <property type="term" value="F:DNA binding"/>
    <property type="evidence" value="ECO:0007669"/>
    <property type="project" value="UniProtKB-KW"/>
</dbReference>
<dbReference type="Gene3D" id="1.10.10.10">
    <property type="entry name" value="Winged helix-like DNA-binding domain superfamily/Winged helix DNA-binding domain"/>
    <property type="match status" value="1"/>
</dbReference>
<feature type="domain" description="HTH gntR-type" evidence="6">
    <location>
        <begin position="17"/>
        <end position="85"/>
    </location>
</feature>
<dbReference type="GO" id="GO:0030170">
    <property type="term" value="F:pyridoxal phosphate binding"/>
    <property type="evidence" value="ECO:0007669"/>
    <property type="project" value="InterPro"/>
</dbReference>
<dbReference type="SUPFAM" id="SSF53383">
    <property type="entry name" value="PLP-dependent transferases"/>
    <property type="match status" value="1"/>
</dbReference>
<evidence type="ECO:0000256" key="1">
    <source>
        <dbReference type="ARBA" id="ARBA00005384"/>
    </source>
</evidence>
<dbReference type="InterPro" id="IPR015424">
    <property type="entry name" value="PyrdxlP-dep_Trfase"/>
</dbReference>
<evidence type="ECO:0000313" key="7">
    <source>
        <dbReference type="EMBL" id="PWR21147.1"/>
    </source>
</evidence>
<sequence>MARKLVGWVPHIGKSTRPHYIAIADAIETDMRAGRLAPNDRLPPQRQLAEQLGLNFTTVARAYVEAQRRGLIESRVGAGSFVRTMAATPGPRPARAVQLVDLTMNLPPEPQDPALVERMRRGLAEIGADLQALLRYQGFGGAPADKDAAIVWLARHRVEVPADRVLICPGAHAALLAIMSTILRPGDTVACESLTYPGARAIAAQLGLSMVGLAMDEQGIDAAAFEEACQRHGVKVLYCNPTLLNPTTATITTRRRHDLIAVARRHGVKIIEDDAYGCIPVAPPPAFAVLAPDITYYVAGLAKCLGAGLRVAYLVAPDVRSAWPLAAFLRASTVMASPLTVALATHWIAEGVAEDVLSAIRTESRARQALVRDILPAGTWQADPEGFHVWVNLPAPWSRSSFTGHMRNSGIGVVGSDAFVVSREAPEAVRVCLGGLADRKAAQQALEYLADALIHPAPAATASVI</sequence>
<evidence type="ECO:0000313" key="8">
    <source>
        <dbReference type="Proteomes" id="UP000245461"/>
    </source>
</evidence>
<dbReference type="RefSeq" id="WP_109906825.1">
    <property type="nucleotide sequence ID" value="NZ_QGLE01000008.1"/>
</dbReference>
<dbReference type="PANTHER" id="PTHR46577:SF1">
    <property type="entry name" value="HTH-TYPE TRANSCRIPTIONAL REGULATORY PROTEIN GABR"/>
    <property type="match status" value="1"/>
</dbReference>
<dbReference type="AlphaFoldDB" id="A0A317E232"/>
<dbReference type="Pfam" id="PF00392">
    <property type="entry name" value="GntR"/>
    <property type="match status" value="1"/>
</dbReference>
<protein>
    <submittedName>
        <fullName evidence="7">GntR family transcriptional regulator</fullName>
    </submittedName>
</protein>
<dbReference type="PROSITE" id="PS50949">
    <property type="entry name" value="HTH_GNTR"/>
    <property type="match status" value="1"/>
</dbReference>
<dbReference type="InterPro" id="IPR036388">
    <property type="entry name" value="WH-like_DNA-bd_sf"/>
</dbReference>
<dbReference type="SMART" id="SM00345">
    <property type="entry name" value="HTH_GNTR"/>
    <property type="match status" value="1"/>
</dbReference>
<dbReference type="PANTHER" id="PTHR46577">
    <property type="entry name" value="HTH-TYPE TRANSCRIPTIONAL REGULATORY PROTEIN GABR"/>
    <property type="match status" value="1"/>
</dbReference>
<dbReference type="CDD" id="cd00609">
    <property type="entry name" value="AAT_like"/>
    <property type="match status" value="1"/>
</dbReference>
<keyword evidence="3" id="KW-0805">Transcription regulation</keyword>
<keyword evidence="8" id="KW-1185">Reference proteome</keyword>
<dbReference type="InterPro" id="IPR015421">
    <property type="entry name" value="PyrdxlP-dep_Trfase_major"/>
</dbReference>
<evidence type="ECO:0000256" key="3">
    <source>
        <dbReference type="ARBA" id="ARBA00023015"/>
    </source>
</evidence>
<dbReference type="EMBL" id="QGLE01000008">
    <property type="protein sequence ID" value="PWR21147.1"/>
    <property type="molecule type" value="Genomic_DNA"/>
</dbReference>
<proteinExistence type="inferred from homology"/>
<dbReference type="CDD" id="cd07377">
    <property type="entry name" value="WHTH_GntR"/>
    <property type="match status" value="1"/>
</dbReference>
<dbReference type="Pfam" id="PF00155">
    <property type="entry name" value="Aminotran_1_2"/>
    <property type="match status" value="1"/>
</dbReference>
<name>A0A317E232_9PROT</name>
<evidence type="ECO:0000256" key="2">
    <source>
        <dbReference type="ARBA" id="ARBA00022898"/>
    </source>
</evidence>
<comment type="similarity">
    <text evidence="1">In the C-terminal section; belongs to the class-I pyridoxal-phosphate-dependent aminotransferase family.</text>
</comment>
<dbReference type="Proteomes" id="UP000245461">
    <property type="component" value="Unassembled WGS sequence"/>
</dbReference>
<accession>A0A317E232</accession>
<dbReference type="InterPro" id="IPR004839">
    <property type="entry name" value="Aminotransferase_I/II_large"/>
</dbReference>
<dbReference type="InterPro" id="IPR051446">
    <property type="entry name" value="HTH_trans_reg/aminotransferase"/>
</dbReference>
<evidence type="ECO:0000256" key="5">
    <source>
        <dbReference type="ARBA" id="ARBA00023163"/>
    </source>
</evidence>
<dbReference type="Gene3D" id="3.40.640.10">
    <property type="entry name" value="Type I PLP-dependent aspartate aminotransferase-like (Major domain)"/>
    <property type="match status" value="1"/>
</dbReference>
<evidence type="ECO:0000259" key="6">
    <source>
        <dbReference type="PROSITE" id="PS50949"/>
    </source>
</evidence>
<organism evidence="7 8">
    <name type="scientific">Zavarzinia aquatilis</name>
    <dbReference type="NCBI Taxonomy" id="2211142"/>
    <lineage>
        <taxon>Bacteria</taxon>
        <taxon>Pseudomonadati</taxon>
        <taxon>Pseudomonadota</taxon>
        <taxon>Alphaproteobacteria</taxon>
        <taxon>Rhodospirillales</taxon>
        <taxon>Zavarziniaceae</taxon>
        <taxon>Zavarzinia</taxon>
    </lineage>
</organism>
<keyword evidence="2" id="KW-0663">Pyridoxal phosphate</keyword>
<keyword evidence="4" id="KW-0238">DNA-binding</keyword>
<keyword evidence="5" id="KW-0804">Transcription</keyword>
<gene>
    <name evidence="7" type="ORF">DKG74_14165</name>
</gene>